<dbReference type="Proteomes" id="UP001168972">
    <property type="component" value="Unassembled WGS sequence"/>
</dbReference>
<reference evidence="2" key="1">
    <citation type="journal article" date="2023" name="bioRxiv">
        <title>Scaffold-level genome assemblies of two parasitoid biocontrol wasps reveal the parthenogenesis mechanism and an associated novel virus.</title>
        <authorList>
            <person name="Inwood S."/>
            <person name="Skelly J."/>
            <person name="Guhlin J."/>
            <person name="Harrop T."/>
            <person name="Goldson S."/>
            <person name="Dearden P."/>
        </authorList>
    </citation>
    <scope>NUCLEOTIDE SEQUENCE</scope>
    <source>
        <strain evidence="2">Lincoln</strain>
        <tissue evidence="2">Whole body</tissue>
    </source>
</reference>
<protein>
    <recommendedName>
        <fullName evidence="1">Pre-mRNA processing factor 4 (PRP4)-like domain-containing protein</fullName>
    </recommendedName>
</protein>
<dbReference type="AlphaFoldDB" id="A0AA39FT22"/>
<gene>
    <name evidence="2" type="ORF">PV327_008888</name>
</gene>
<dbReference type="GO" id="GO:0005682">
    <property type="term" value="C:U5 snRNP"/>
    <property type="evidence" value="ECO:0007669"/>
    <property type="project" value="TreeGrafter"/>
</dbReference>
<dbReference type="Gene3D" id="4.10.280.110">
    <property type="entry name" value="Pre-mRNA processing factor 4 domain"/>
    <property type="match status" value="1"/>
</dbReference>
<evidence type="ECO:0000313" key="2">
    <source>
        <dbReference type="EMBL" id="KAK0175108.1"/>
    </source>
</evidence>
<evidence type="ECO:0000259" key="1">
    <source>
        <dbReference type="SMART" id="SM00500"/>
    </source>
</evidence>
<dbReference type="SUPFAM" id="SSF158230">
    <property type="entry name" value="PRP4-like"/>
    <property type="match status" value="1"/>
</dbReference>
<dbReference type="PANTHER" id="PTHR13007">
    <property type="entry name" value="PRE-MRNA SPLICING FACTOR-RELATED"/>
    <property type="match status" value="1"/>
</dbReference>
<evidence type="ECO:0000313" key="3">
    <source>
        <dbReference type="Proteomes" id="UP001168972"/>
    </source>
</evidence>
<feature type="domain" description="Pre-mRNA processing factor 4 (PRP4)-like" evidence="1">
    <location>
        <begin position="22"/>
        <end position="72"/>
    </location>
</feature>
<dbReference type="GO" id="GO:0046540">
    <property type="term" value="C:U4/U6 x U5 tri-snRNP complex"/>
    <property type="evidence" value="ECO:0007669"/>
    <property type="project" value="TreeGrafter"/>
</dbReference>
<comment type="caution">
    <text evidence="2">The sequence shown here is derived from an EMBL/GenBank/DDBJ whole genome shotgun (WGS) entry which is preliminary data.</text>
</comment>
<name>A0AA39FT22_MICHY</name>
<dbReference type="GO" id="GO:0071021">
    <property type="term" value="C:U2-type post-spliceosomal complex"/>
    <property type="evidence" value="ECO:0007669"/>
    <property type="project" value="TreeGrafter"/>
</dbReference>
<dbReference type="InterPro" id="IPR014906">
    <property type="entry name" value="PRP4-like"/>
</dbReference>
<dbReference type="GO" id="GO:0000350">
    <property type="term" value="P:generation of catalytic spliceosome for second transesterification step"/>
    <property type="evidence" value="ECO:0007669"/>
    <property type="project" value="TreeGrafter"/>
</dbReference>
<keyword evidence="3" id="KW-1185">Reference proteome</keyword>
<dbReference type="EMBL" id="JAQQBR010000005">
    <property type="protein sequence ID" value="KAK0175108.1"/>
    <property type="molecule type" value="Genomic_DNA"/>
</dbReference>
<dbReference type="Pfam" id="PF08799">
    <property type="entry name" value="PRP4"/>
    <property type="match status" value="1"/>
</dbReference>
<organism evidence="2 3">
    <name type="scientific">Microctonus hyperodae</name>
    <name type="common">Parasitoid wasp</name>
    <dbReference type="NCBI Taxonomy" id="165561"/>
    <lineage>
        <taxon>Eukaryota</taxon>
        <taxon>Metazoa</taxon>
        <taxon>Ecdysozoa</taxon>
        <taxon>Arthropoda</taxon>
        <taxon>Hexapoda</taxon>
        <taxon>Insecta</taxon>
        <taxon>Pterygota</taxon>
        <taxon>Neoptera</taxon>
        <taxon>Endopterygota</taxon>
        <taxon>Hymenoptera</taxon>
        <taxon>Apocrita</taxon>
        <taxon>Ichneumonoidea</taxon>
        <taxon>Braconidae</taxon>
        <taxon>Euphorinae</taxon>
        <taxon>Microctonus</taxon>
    </lineage>
</organism>
<dbReference type="PANTHER" id="PTHR13007:SF19">
    <property type="entry name" value="PRE-MRNA-SPLICING FACTOR 18"/>
    <property type="match status" value="1"/>
</dbReference>
<proteinExistence type="predicted"/>
<sequence length="131" mass="15554">MRNDESKIADESIRNAVEHQNLLWLEVIHRLRERIEPILFFGETELMTFQRLRKRKILEPEVSKGFRNDFQEAIEQVDQAYLDELLSTKPNECDRICDLNVPDEGITYEDIQKMSVRLNRGPRDFDMSVIT</sequence>
<dbReference type="InterPro" id="IPR036285">
    <property type="entry name" value="PRP4-like_sf"/>
</dbReference>
<dbReference type="InterPro" id="IPR039979">
    <property type="entry name" value="PRPF18"/>
</dbReference>
<reference evidence="2" key="2">
    <citation type="submission" date="2023-03" db="EMBL/GenBank/DDBJ databases">
        <authorList>
            <person name="Inwood S.N."/>
            <person name="Skelly J.G."/>
            <person name="Guhlin J."/>
            <person name="Harrop T.W.R."/>
            <person name="Goldson S.G."/>
            <person name="Dearden P.K."/>
        </authorList>
    </citation>
    <scope>NUCLEOTIDE SEQUENCE</scope>
    <source>
        <strain evidence="2">Lincoln</strain>
        <tissue evidence="2">Whole body</tissue>
    </source>
</reference>
<accession>A0AA39FT22</accession>
<dbReference type="SMART" id="SM00500">
    <property type="entry name" value="SFM"/>
    <property type="match status" value="1"/>
</dbReference>